<dbReference type="Gene3D" id="1.20.200.10">
    <property type="entry name" value="Fumarase/aspartase (Central domain)"/>
    <property type="match status" value="1"/>
</dbReference>
<dbReference type="PANTHER" id="PTHR10362">
    <property type="entry name" value="HISTIDINE AMMONIA-LYASE"/>
    <property type="match status" value="1"/>
</dbReference>
<dbReference type="SUPFAM" id="SSF48557">
    <property type="entry name" value="L-aspartase-like"/>
    <property type="match status" value="1"/>
</dbReference>
<dbReference type="InterPro" id="IPR008948">
    <property type="entry name" value="L-Aspartase-like"/>
</dbReference>
<dbReference type="InterPro" id="IPR001106">
    <property type="entry name" value="Aromatic_Lyase"/>
</dbReference>
<dbReference type="PROSITE" id="PS00488">
    <property type="entry name" value="PAL_HISTIDASE"/>
    <property type="match status" value="1"/>
</dbReference>
<dbReference type="AlphaFoldDB" id="A0A097NYY7"/>
<reference evidence="1" key="1">
    <citation type="journal article" date="2013" name="ChemBioChem">
        <title>Biosynthesis of the natural fluorophore legioliulin from legionella.</title>
        <authorList>
            <person name="Ahrendt T."/>
            <person name="Miltenberger M."/>
            <person name="Haneburger I."/>
            <person name="Kirchner F."/>
            <person name="Kronenwerth M."/>
            <person name="Brachmann A.O."/>
            <person name="Hilbi H."/>
            <person name="Bode H.B."/>
        </authorList>
    </citation>
    <scope>NUCLEOTIDE SEQUENCE</scope>
    <source>
        <strain evidence="1">ATCC 35299</strain>
    </source>
</reference>
<dbReference type="CDD" id="cd00332">
    <property type="entry name" value="PAL-HAL"/>
    <property type="match status" value="1"/>
</dbReference>
<evidence type="ECO:0000313" key="1">
    <source>
        <dbReference type="EMBL" id="AIU36110.1"/>
    </source>
</evidence>
<proteinExistence type="predicted"/>
<dbReference type="EMBL" id="KM222819">
    <property type="protein sequence ID" value="AIU36110.1"/>
    <property type="molecule type" value="Genomic_DNA"/>
</dbReference>
<accession>A0A097NYY7</accession>
<dbReference type="GO" id="GO:0016841">
    <property type="term" value="F:ammonia-lyase activity"/>
    <property type="evidence" value="ECO:0007669"/>
    <property type="project" value="InterPro"/>
</dbReference>
<dbReference type="Gene3D" id="1.10.275.10">
    <property type="entry name" value="Fumarase/aspartase (N-terminal domain)"/>
    <property type="match status" value="1"/>
</dbReference>
<dbReference type="InterPro" id="IPR022313">
    <property type="entry name" value="Phe/His_NH3-lyase_AS"/>
</dbReference>
<protein>
    <submittedName>
        <fullName evidence="1">LglK</fullName>
    </submittedName>
</protein>
<dbReference type="InterPro" id="IPR024083">
    <property type="entry name" value="Fumarase/histidase_N"/>
</dbReference>
<sequence>MQESSICTDLLRVKKFHGNYFVEKSNKKEHTKLSYWQFFYNDKWSLRLEYLKSLNTPKTSNPVSMNKADTPITIGYGCQLTIASSQALAHHSSPVALPPKAMEAIEASYQFLKVHVDSRVPIYGVNTNFGDQVRYIDTTLKDTDVSDYYDSINERQENILRSLSCGLGTIVPPHIVRVAMMLRAHCLAQGYSGVHPELINSLLDFLNAGITPVVRCYGSIGASGDLIPLSMIAAALIGEPVAVTYQDRVMLAPEAIQLAGLKAYKPVMRDGLALINGTSFMTAIASLAVYDLHHLFKQMLAAVAMTLESLLVISSAYHPMVHQLKKQKGEMTINQFFIDFWEGSQLLIDLDELRATDYTYKPVQDYYSIRSVPQGFGPFHENLERAICWIENEMNSVNDNPVIDVAASNIHHSANFMGFYITDACDILKMDIAQASTWMHALLANLVHPRKNHDLPVNLVPNPSKHNGFRSMQLLAAALTVQNRKLAQSHQAFTLPTEGDNQDVNSLGTHAAFDFQESVANLERLTAILLLAATQALELRGIEKASKKAQSIYHAVRQYSPKIENCRPNVRRN</sequence>
<dbReference type="Pfam" id="PF00221">
    <property type="entry name" value="Lyase_aromatic"/>
    <property type="match status" value="1"/>
</dbReference>
<name>A0A097NYY7_9GAMM</name>
<organism evidence="1">
    <name type="scientific">Legionella parisiensis</name>
    <dbReference type="NCBI Taxonomy" id="45071"/>
    <lineage>
        <taxon>Bacteria</taxon>
        <taxon>Pseudomonadati</taxon>
        <taxon>Pseudomonadota</taxon>
        <taxon>Gammaproteobacteria</taxon>
        <taxon>Legionellales</taxon>
        <taxon>Legionellaceae</taxon>
        <taxon>Legionella</taxon>
    </lineage>
</organism>
<reference evidence="1" key="2">
    <citation type="submission" date="2014-07" db="EMBL/GenBank/DDBJ databases">
        <authorList>
            <person name="Ahrendt T."/>
            <person name="Bode H.B."/>
        </authorList>
    </citation>
    <scope>NUCLEOTIDE SEQUENCE</scope>
    <source>
        <strain evidence="1">ATCC 35299</strain>
    </source>
</reference>